<dbReference type="RefSeq" id="XP_040769194.1">
    <property type="nucleotide sequence ID" value="XM_040907865.1"/>
</dbReference>
<dbReference type="AlphaFoldDB" id="A0A165HA42"/>
<sequence length="70" mass="7893">MRSQTARRANSCTLAPSYFLCVTSSVTSNNDTQCPERLTRRPWLEVTTFASKKKAGWFWRGPIGPDMHGS</sequence>
<gene>
    <name evidence="1" type="ORF">LAESUDRAFT_720688</name>
</gene>
<keyword evidence="2" id="KW-1185">Reference proteome</keyword>
<dbReference type="EMBL" id="KV427607">
    <property type="protein sequence ID" value="KZT11454.1"/>
    <property type="molecule type" value="Genomic_DNA"/>
</dbReference>
<reference evidence="1 2" key="1">
    <citation type="journal article" date="2016" name="Mol. Biol. Evol.">
        <title>Comparative Genomics of Early-Diverging Mushroom-Forming Fungi Provides Insights into the Origins of Lignocellulose Decay Capabilities.</title>
        <authorList>
            <person name="Nagy L.G."/>
            <person name="Riley R."/>
            <person name="Tritt A."/>
            <person name="Adam C."/>
            <person name="Daum C."/>
            <person name="Floudas D."/>
            <person name="Sun H."/>
            <person name="Yadav J.S."/>
            <person name="Pangilinan J."/>
            <person name="Larsson K.H."/>
            <person name="Matsuura K."/>
            <person name="Barry K."/>
            <person name="Labutti K."/>
            <person name="Kuo R."/>
            <person name="Ohm R.A."/>
            <person name="Bhattacharya S.S."/>
            <person name="Shirouzu T."/>
            <person name="Yoshinaga Y."/>
            <person name="Martin F.M."/>
            <person name="Grigoriev I.V."/>
            <person name="Hibbett D.S."/>
        </authorList>
    </citation>
    <scope>NUCLEOTIDE SEQUENCE [LARGE SCALE GENOMIC DNA]</scope>
    <source>
        <strain evidence="1 2">93-53</strain>
    </source>
</reference>
<protein>
    <submittedName>
        <fullName evidence="1">Uncharacterized protein</fullName>
    </submittedName>
</protein>
<dbReference type="GeneID" id="63824894"/>
<evidence type="ECO:0000313" key="2">
    <source>
        <dbReference type="Proteomes" id="UP000076871"/>
    </source>
</evidence>
<organism evidence="1 2">
    <name type="scientific">Laetiporus sulphureus 93-53</name>
    <dbReference type="NCBI Taxonomy" id="1314785"/>
    <lineage>
        <taxon>Eukaryota</taxon>
        <taxon>Fungi</taxon>
        <taxon>Dikarya</taxon>
        <taxon>Basidiomycota</taxon>
        <taxon>Agaricomycotina</taxon>
        <taxon>Agaricomycetes</taxon>
        <taxon>Polyporales</taxon>
        <taxon>Laetiporus</taxon>
    </lineage>
</organism>
<dbReference type="InParanoid" id="A0A165HA42"/>
<name>A0A165HA42_9APHY</name>
<proteinExistence type="predicted"/>
<accession>A0A165HA42</accession>
<dbReference type="Proteomes" id="UP000076871">
    <property type="component" value="Unassembled WGS sequence"/>
</dbReference>
<evidence type="ECO:0000313" key="1">
    <source>
        <dbReference type="EMBL" id="KZT11454.1"/>
    </source>
</evidence>